<accession>A0ABV8VQM4</accession>
<name>A0ABV8VQM4_9BACI</name>
<dbReference type="InterPro" id="IPR001347">
    <property type="entry name" value="SIS_dom"/>
</dbReference>
<keyword evidence="2" id="KW-0238">DNA-binding</keyword>
<dbReference type="SUPFAM" id="SSF46689">
    <property type="entry name" value="Homeodomain-like"/>
    <property type="match status" value="1"/>
</dbReference>
<dbReference type="Proteomes" id="UP001595880">
    <property type="component" value="Unassembled WGS sequence"/>
</dbReference>
<dbReference type="InterPro" id="IPR036388">
    <property type="entry name" value="WH-like_DNA-bd_sf"/>
</dbReference>
<proteinExistence type="predicted"/>
<sequence length="273" mass="31649">MKWDRYGLTDSQWKIANYVQKHLQQVLLSTEKEIAQEIGVSIATVSRFWQAIGYQNLKEFKKEMKDNWEVSPAGKMKNVSKQLSSKSMYVTIEKSLGLLQETLEHLDENEFLQAIDLLHKAKSIHILALGPSKGLGELLTYRIARFGKHIQTFQKQGHELFEEMIHLTEKDVLIIFAFGRLLPEAKVLLSYQRQKHYHSILITDQLVADFSSFSTITLYASRGEANEFHSMIAPTLLIENLILKLGMKEEEKNIERLETLSRLRKQFSEELPR</sequence>
<comment type="caution">
    <text evidence="6">The sequence shown here is derived from an EMBL/GenBank/DDBJ whole genome shotgun (WGS) entry which is preliminary data.</text>
</comment>
<evidence type="ECO:0000313" key="6">
    <source>
        <dbReference type="EMBL" id="MFC4386751.1"/>
    </source>
</evidence>
<protein>
    <submittedName>
        <fullName evidence="6">MurR/RpiR family transcriptional regulator</fullName>
    </submittedName>
</protein>
<dbReference type="Pfam" id="PF01418">
    <property type="entry name" value="HTH_6"/>
    <property type="match status" value="1"/>
</dbReference>
<gene>
    <name evidence="6" type="ORF">ACFOZ1_02900</name>
</gene>
<dbReference type="PANTHER" id="PTHR30514:SF18">
    <property type="entry name" value="RPIR-FAMILY TRANSCRIPTIONAL REGULATOR"/>
    <property type="match status" value="1"/>
</dbReference>
<dbReference type="CDD" id="cd05013">
    <property type="entry name" value="SIS_RpiR"/>
    <property type="match status" value="1"/>
</dbReference>
<organism evidence="6 7">
    <name type="scientific">Gracilibacillus marinus</name>
    <dbReference type="NCBI Taxonomy" id="630535"/>
    <lineage>
        <taxon>Bacteria</taxon>
        <taxon>Bacillati</taxon>
        <taxon>Bacillota</taxon>
        <taxon>Bacilli</taxon>
        <taxon>Bacillales</taxon>
        <taxon>Bacillaceae</taxon>
        <taxon>Gracilibacillus</taxon>
    </lineage>
</organism>
<evidence type="ECO:0000256" key="2">
    <source>
        <dbReference type="ARBA" id="ARBA00023125"/>
    </source>
</evidence>
<evidence type="ECO:0000259" key="5">
    <source>
        <dbReference type="PROSITE" id="PS51464"/>
    </source>
</evidence>
<keyword evidence="3" id="KW-0804">Transcription</keyword>
<dbReference type="EMBL" id="JBHSDV010000001">
    <property type="protein sequence ID" value="MFC4386751.1"/>
    <property type="molecule type" value="Genomic_DNA"/>
</dbReference>
<dbReference type="PROSITE" id="PS51464">
    <property type="entry name" value="SIS"/>
    <property type="match status" value="1"/>
</dbReference>
<dbReference type="SUPFAM" id="SSF53697">
    <property type="entry name" value="SIS domain"/>
    <property type="match status" value="1"/>
</dbReference>
<dbReference type="Gene3D" id="3.40.50.10490">
    <property type="entry name" value="Glucose-6-phosphate isomerase like protein, domain 1"/>
    <property type="match status" value="1"/>
</dbReference>
<dbReference type="InterPro" id="IPR047640">
    <property type="entry name" value="RpiR-like"/>
</dbReference>
<evidence type="ECO:0000256" key="3">
    <source>
        <dbReference type="ARBA" id="ARBA00023163"/>
    </source>
</evidence>
<evidence type="ECO:0000259" key="4">
    <source>
        <dbReference type="PROSITE" id="PS51071"/>
    </source>
</evidence>
<dbReference type="RefSeq" id="WP_390195661.1">
    <property type="nucleotide sequence ID" value="NZ_JBHSDV010000001.1"/>
</dbReference>
<keyword evidence="1" id="KW-0805">Transcription regulation</keyword>
<feature type="domain" description="SIS" evidence="5">
    <location>
        <begin position="114"/>
        <end position="252"/>
    </location>
</feature>
<reference evidence="7" key="1">
    <citation type="journal article" date="2019" name="Int. J. Syst. Evol. Microbiol.">
        <title>The Global Catalogue of Microorganisms (GCM) 10K type strain sequencing project: providing services to taxonomists for standard genome sequencing and annotation.</title>
        <authorList>
            <consortium name="The Broad Institute Genomics Platform"/>
            <consortium name="The Broad Institute Genome Sequencing Center for Infectious Disease"/>
            <person name="Wu L."/>
            <person name="Ma J."/>
        </authorList>
    </citation>
    <scope>NUCLEOTIDE SEQUENCE [LARGE SCALE GENOMIC DNA]</scope>
    <source>
        <strain evidence="7">KACC 14058</strain>
    </source>
</reference>
<evidence type="ECO:0000313" key="7">
    <source>
        <dbReference type="Proteomes" id="UP001595880"/>
    </source>
</evidence>
<keyword evidence="7" id="KW-1185">Reference proteome</keyword>
<dbReference type="InterPro" id="IPR035472">
    <property type="entry name" value="RpiR-like_SIS"/>
</dbReference>
<dbReference type="InterPro" id="IPR000281">
    <property type="entry name" value="HTH_RpiR"/>
</dbReference>
<dbReference type="InterPro" id="IPR009057">
    <property type="entry name" value="Homeodomain-like_sf"/>
</dbReference>
<evidence type="ECO:0000256" key="1">
    <source>
        <dbReference type="ARBA" id="ARBA00023015"/>
    </source>
</evidence>
<dbReference type="PANTHER" id="PTHR30514">
    <property type="entry name" value="GLUCOKINASE"/>
    <property type="match status" value="1"/>
</dbReference>
<feature type="domain" description="HTH rpiR-type" evidence="4">
    <location>
        <begin position="1"/>
        <end position="71"/>
    </location>
</feature>
<dbReference type="PROSITE" id="PS51071">
    <property type="entry name" value="HTH_RPIR"/>
    <property type="match status" value="1"/>
</dbReference>
<dbReference type="InterPro" id="IPR046348">
    <property type="entry name" value="SIS_dom_sf"/>
</dbReference>
<dbReference type="Gene3D" id="1.10.10.10">
    <property type="entry name" value="Winged helix-like DNA-binding domain superfamily/Winged helix DNA-binding domain"/>
    <property type="match status" value="1"/>
</dbReference>
<dbReference type="Pfam" id="PF01380">
    <property type="entry name" value="SIS"/>
    <property type="match status" value="1"/>
</dbReference>